<keyword evidence="3 6" id="KW-0418">Kinase</keyword>
<keyword evidence="2 6" id="KW-0808">Transferase</keyword>
<reference evidence="6 7" key="1">
    <citation type="submission" date="2020-08" db="EMBL/GenBank/DDBJ databases">
        <title>Genomic Encyclopedia of Type Strains, Phase III (KMG-III): the genomes of soil and plant-associated and newly described type strains.</title>
        <authorList>
            <person name="Whitman W."/>
        </authorList>
    </citation>
    <scope>NUCLEOTIDE SEQUENCE [LARGE SCALE GENOMIC DNA]</scope>
    <source>
        <strain evidence="6 7">CECT 7247</strain>
    </source>
</reference>
<evidence type="ECO:0000256" key="4">
    <source>
        <dbReference type="SAM" id="MobiDB-lite"/>
    </source>
</evidence>
<dbReference type="PANTHER" id="PTHR37419:SF1">
    <property type="entry name" value="SERINE_THREONINE-PROTEIN KINASE TOXIN HIPA"/>
    <property type="match status" value="1"/>
</dbReference>
<sequence length="516" mass="55350">MTVQVWLDDQPAAEVTVALDGAPAGLRYWPEWSAGLRAYPLSPGLPLHLAAPHAAFPVASPVASVAAPRAAPVGDLAKASALAEPAHAAPSPQGRRSSATSGLAAQADPGSGELAAYLNALRPGGLAEAGLRRVLGRVAGDALLPVLTAAGDDLPGAVSLRDTQAPRRAGPQLRVIPVTEMAERLRGPVEESLLLPSNDAPQVMPWWPSGSAGRPRVGVYLDQGQWWWTRTPQLASTHLLEAPSHGAGEGEGEGEGEGDGGEHRLFNRFFCLRLAARLGLDVAPVELLRLPMPVLQFQRWDRLRLDDGRVRRFHAVSVAQALGLRPHAHACGDIADRECHASSASAEAVPTASAAERWKQLGKLLDLSPQPLVDRRALIRWWIFQTLTGHWAARPDELWCYLDHAGLRWAPVMDLICPPALNARPRLTPESSMVPPSGSAHDWAVAAKSCGAPPRILAHELRRMCEAAPQEAHALAETLADEMPQDVMQGIVTVVSANATRHLAWVDDLLHTDHRD</sequence>
<accession>A0ABR6GVR4</accession>
<keyword evidence="7" id="KW-1185">Reference proteome</keyword>
<dbReference type="RefSeq" id="WP_088454330.1">
    <property type="nucleotide sequence ID" value="NZ_JACHXO010000007.1"/>
</dbReference>
<organism evidence="6 7">
    <name type="scientific">Roseateles terrae</name>
    <dbReference type="NCBI Taxonomy" id="431060"/>
    <lineage>
        <taxon>Bacteria</taxon>
        <taxon>Pseudomonadati</taxon>
        <taxon>Pseudomonadota</taxon>
        <taxon>Betaproteobacteria</taxon>
        <taxon>Burkholderiales</taxon>
        <taxon>Sphaerotilaceae</taxon>
        <taxon>Roseateles</taxon>
    </lineage>
</organism>
<evidence type="ECO:0000313" key="7">
    <source>
        <dbReference type="Proteomes" id="UP000574369"/>
    </source>
</evidence>
<feature type="region of interest" description="Disordered" evidence="4">
    <location>
        <begin position="83"/>
        <end position="107"/>
    </location>
</feature>
<dbReference type="EMBL" id="JACHXO010000007">
    <property type="protein sequence ID" value="MBB3196202.1"/>
    <property type="molecule type" value="Genomic_DNA"/>
</dbReference>
<dbReference type="GO" id="GO:0004674">
    <property type="term" value="F:protein serine/threonine kinase activity"/>
    <property type="evidence" value="ECO:0007669"/>
    <property type="project" value="UniProtKB-EC"/>
</dbReference>
<evidence type="ECO:0000313" key="6">
    <source>
        <dbReference type="EMBL" id="MBB3196202.1"/>
    </source>
</evidence>
<proteinExistence type="inferred from homology"/>
<feature type="domain" description="HipA-like C-terminal" evidence="5">
    <location>
        <begin position="268"/>
        <end position="470"/>
    </location>
</feature>
<dbReference type="EC" id="2.7.11.1" evidence="6"/>
<comment type="caution">
    <text evidence="6">The sequence shown here is derived from an EMBL/GenBank/DDBJ whole genome shotgun (WGS) entry which is preliminary data.</text>
</comment>
<comment type="similarity">
    <text evidence="1">Belongs to the HipA Ser/Thr kinase family.</text>
</comment>
<dbReference type="PANTHER" id="PTHR37419">
    <property type="entry name" value="SERINE/THREONINE-PROTEIN KINASE TOXIN HIPA"/>
    <property type="match status" value="1"/>
</dbReference>
<evidence type="ECO:0000259" key="5">
    <source>
        <dbReference type="Pfam" id="PF07804"/>
    </source>
</evidence>
<feature type="compositionally biased region" description="Low complexity" evidence="4">
    <location>
        <begin position="83"/>
        <end position="92"/>
    </location>
</feature>
<evidence type="ECO:0000256" key="2">
    <source>
        <dbReference type="ARBA" id="ARBA00022679"/>
    </source>
</evidence>
<gene>
    <name evidence="6" type="ORF">FHS28_003614</name>
</gene>
<feature type="compositionally biased region" description="Polar residues" evidence="4">
    <location>
        <begin position="94"/>
        <end position="103"/>
    </location>
</feature>
<name>A0ABR6GVR4_9BURK</name>
<dbReference type="Pfam" id="PF07804">
    <property type="entry name" value="HipA_C"/>
    <property type="match status" value="1"/>
</dbReference>
<dbReference type="InterPro" id="IPR052028">
    <property type="entry name" value="HipA_Ser/Thr_kinase"/>
</dbReference>
<protein>
    <submittedName>
        <fullName evidence="6">Serine/threonine-protein kinase HipA</fullName>
        <ecNumber evidence="6">2.7.11.1</ecNumber>
    </submittedName>
</protein>
<dbReference type="InterPro" id="IPR012893">
    <property type="entry name" value="HipA-like_C"/>
</dbReference>
<dbReference type="Proteomes" id="UP000574369">
    <property type="component" value="Unassembled WGS sequence"/>
</dbReference>
<evidence type="ECO:0000256" key="1">
    <source>
        <dbReference type="ARBA" id="ARBA00010164"/>
    </source>
</evidence>
<evidence type="ECO:0000256" key="3">
    <source>
        <dbReference type="ARBA" id="ARBA00022777"/>
    </source>
</evidence>